<dbReference type="EMBL" id="EU087578">
    <property type="protein sequence ID" value="ADH95736.1"/>
    <property type="molecule type" value="mRNA"/>
</dbReference>
<proteinExistence type="evidence at transcript level"/>
<keyword evidence="1" id="KW-0812">Transmembrane</keyword>
<keyword evidence="1" id="KW-1133">Transmembrane helix</keyword>
<name>D7EYK5_9CAEN</name>
<keyword evidence="1" id="KW-0472">Membrane</keyword>
<evidence type="ECO:0000256" key="1">
    <source>
        <dbReference type="SAM" id="Phobius"/>
    </source>
</evidence>
<evidence type="ECO:0000313" key="2">
    <source>
        <dbReference type="EMBL" id="ADH95736.1"/>
    </source>
</evidence>
<protein>
    <submittedName>
        <fullName evidence="2">Uncharacterized protein</fullName>
    </submittedName>
</protein>
<sequence>MADQASTVSYVTDSGTLTEQRHIRQIIIVLLGVFGTLAIMGIMWMVHRRWIAPFPEPRVAVAAGRGGAGVQMRMRERNYRVGRVAPR</sequence>
<reference evidence="2" key="1">
    <citation type="submission" date="2010-05" db="EMBL/GenBank/DDBJ databases">
        <title>Widespread RNA segregation in a mollusc embryo.</title>
        <authorList>
            <person name="Kingsley E.P."/>
            <person name="Chan X.Y."/>
            <person name="Duan Y."/>
            <person name="Lambert J.D."/>
        </authorList>
    </citation>
    <scope>NUCLEOTIDE SEQUENCE</scope>
</reference>
<accession>D7EYK5</accession>
<dbReference type="AlphaFoldDB" id="D7EYK5"/>
<organism evidence="2">
    <name type="scientific">Tritia obsoleta</name>
    <dbReference type="NCBI Taxonomy" id="1934733"/>
    <lineage>
        <taxon>Eukaryota</taxon>
        <taxon>Metazoa</taxon>
        <taxon>Spiralia</taxon>
        <taxon>Lophotrochozoa</taxon>
        <taxon>Mollusca</taxon>
        <taxon>Gastropoda</taxon>
        <taxon>Caenogastropoda</taxon>
        <taxon>Neogastropoda</taxon>
        <taxon>Buccinoidea</taxon>
        <taxon>Nassariidae</taxon>
        <taxon>Nassariinae</taxon>
        <taxon>Tritia</taxon>
    </lineage>
</organism>
<feature type="transmembrane region" description="Helical" evidence="1">
    <location>
        <begin position="26"/>
        <end position="46"/>
    </location>
</feature>